<dbReference type="InterPro" id="IPR038225">
    <property type="entry name" value="TagF_sf"/>
</dbReference>
<dbReference type="AlphaFoldDB" id="A0A9D7HKM1"/>
<organism evidence="1 2">
    <name type="scientific">Candidatus Methylophosphatis roskildensis</name>
    <dbReference type="NCBI Taxonomy" id="2899263"/>
    <lineage>
        <taxon>Bacteria</taxon>
        <taxon>Pseudomonadati</taxon>
        <taxon>Pseudomonadota</taxon>
        <taxon>Betaproteobacteria</taxon>
        <taxon>Nitrosomonadales</taxon>
        <taxon>Sterolibacteriaceae</taxon>
        <taxon>Candidatus Methylophosphatis</taxon>
    </lineage>
</organism>
<sequence>MTDTPEGVAGWYGKIASLGDFASRRLAPGFITRWDGWLQEVMSASRGHLGESWLDAYLTSPVWRFILFPGVCGEATWVGVFMPSVDKVGRYFPVTITCETPVFATTEREFNALADWLDRIESLALSTLDTSRTVQQFDDSLLALRMPTVAPPRVALARQLVGVLRSDEAAMFTLPSDDELAQTLMGAGANVLRDAVRGGSLWWAPSGPSAGAPLLACRGLPDGARFTAMLRAVPTRHA</sequence>
<reference evidence="1" key="1">
    <citation type="submission" date="2020-10" db="EMBL/GenBank/DDBJ databases">
        <title>Connecting structure to function with the recovery of over 1000 high-quality activated sludge metagenome-assembled genomes encoding full-length rRNA genes using long-read sequencing.</title>
        <authorList>
            <person name="Singleton C.M."/>
            <person name="Petriglieri F."/>
            <person name="Kristensen J.M."/>
            <person name="Kirkegaard R.H."/>
            <person name="Michaelsen T.Y."/>
            <person name="Andersen M.H."/>
            <person name="Karst S.M."/>
            <person name="Dueholm M.S."/>
            <person name="Nielsen P.H."/>
            <person name="Albertsen M."/>
        </authorList>
    </citation>
    <scope>NUCLEOTIDE SEQUENCE</scope>
    <source>
        <strain evidence="1">Bjer_18-Q3-R1-45_BAT3C.347</strain>
    </source>
</reference>
<accession>A0A9D7HKM1</accession>
<dbReference type="Proteomes" id="UP000807785">
    <property type="component" value="Unassembled WGS sequence"/>
</dbReference>
<dbReference type="EMBL" id="JADJEV010000002">
    <property type="protein sequence ID" value="MBK6972084.1"/>
    <property type="molecule type" value="Genomic_DNA"/>
</dbReference>
<dbReference type="Gene3D" id="3.40.1730.10">
    <property type="entry name" value="pa0076 domain"/>
    <property type="match status" value="1"/>
</dbReference>
<name>A0A9D7HKM1_9PROT</name>
<dbReference type="NCBIfam" id="TIGR03373">
    <property type="entry name" value="VI_minor_4"/>
    <property type="match status" value="1"/>
</dbReference>
<dbReference type="InterPro" id="IPR017748">
    <property type="entry name" value="TagF"/>
</dbReference>
<proteinExistence type="predicted"/>
<evidence type="ECO:0000313" key="1">
    <source>
        <dbReference type="EMBL" id="MBK6972084.1"/>
    </source>
</evidence>
<protein>
    <submittedName>
        <fullName evidence="1">Type VI secretion system-associated protein TagF</fullName>
    </submittedName>
</protein>
<gene>
    <name evidence="1" type="primary">tagF</name>
    <name evidence="1" type="ORF">IPH26_03725</name>
</gene>
<dbReference type="PIRSF" id="PIRSF029287">
    <property type="entry name" value="UCP029287"/>
    <property type="match status" value="1"/>
</dbReference>
<dbReference type="Pfam" id="PF09867">
    <property type="entry name" value="TagF_N"/>
    <property type="match status" value="1"/>
</dbReference>
<evidence type="ECO:0000313" key="2">
    <source>
        <dbReference type="Proteomes" id="UP000807785"/>
    </source>
</evidence>
<comment type="caution">
    <text evidence="1">The sequence shown here is derived from an EMBL/GenBank/DDBJ whole genome shotgun (WGS) entry which is preliminary data.</text>
</comment>